<keyword evidence="2" id="KW-0732">Signal</keyword>
<evidence type="ECO:0000313" key="4">
    <source>
        <dbReference type="Proteomes" id="UP000008383"/>
    </source>
</evidence>
<name>D4D654_TRIVH</name>
<feature type="compositionally biased region" description="Acidic residues" evidence="1">
    <location>
        <begin position="322"/>
        <end position="331"/>
    </location>
</feature>
<protein>
    <submittedName>
        <fullName evidence="3">Uncharacterized protein</fullName>
    </submittedName>
</protein>
<feature type="signal peptide" evidence="2">
    <location>
        <begin position="1"/>
        <end position="17"/>
    </location>
</feature>
<sequence>MTFSFFLWNCIVFYSHAGDTISMLISCFHPLPFLMFPGFIKRMIPTHPYSLPPVDLPFASPVLWPAAVLSHDSPLHKLCLIFVQPFSGQQAVLLPRGISSYSSSLSLSLCFFLHLQSHIYQARSGFPSYPFPLYCTSESQLIMASCISAGCRPKSKRQQRDEKRKFLAKLDVASEKLEAYARNQQETRVEKYSLINVAAEQIGSPGHTPQQYRDAYQDFTDLYGDSFEDETEGAEDGESVASDSTTLSERYNMFNISPTALRMARGFPGWAPLYPKGTHRVHGSDSECSSYSSENTNQAFGYLPDIGYCDSFGPYQQTAHSDDEEGEEDKDEYCSSVQSVTYSPSPGLEQPEFGPLSLSSLSPPHSPNYSNSLYSLSSSGESNNKSHNVDAKLDYDEEDKDNDTIIYPSIETDDPTEPPTTQPEGDSDDTLTDPDREGSESITGGSDTSVRRTNRPVNHQFFYLHHRVTKRTGTSSVVPEDSKRTKVRTPYNLHSLLLHSLTEYYLYPQVDDLEFA</sequence>
<organism evidence="3 4">
    <name type="scientific">Trichophyton verrucosum (strain HKI 0517)</name>
    <dbReference type="NCBI Taxonomy" id="663202"/>
    <lineage>
        <taxon>Eukaryota</taxon>
        <taxon>Fungi</taxon>
        <taxon>Dikarya</taxon>
        <taxon>Ascomycota</taxon>
        <taxon>Pezizomycotina</taxon>
        <taxon>Eurotiomycetes</taxon>
        <taxon>Eurotiomycetidae</taxon>
        <taxon>Onygenales</taxon>
        <taxon>Arthrodermataceae</taxon>
        <taxon>Trichophyton</taxon>
    </lineage>
</organism>
<feature type="compositionally biased region" description="Polar residues" evidence="1">
    <location>
        <begin position="335"/>
        <end position="344"/>
    </location>
</feature>
<evidence type="ECO:0000256" key="1">
    <source>
        <dbReference type="SAM" id="MobiDB-lite"/>
    </source>
</evidence>
<dbReference type="AlphaFoldDB" id="D4D654"/>
<feature type="region of interest" description="Disordered" evidence="1">
    <location>
        <begin position="314"/>
        <end position="455"/>
    </location>
</feature>
<dbReference type="HOGENOM" id="CLU_044726_0_0_1"/>
<evidence type="ECO:0000256" key="2">
    <source>
        <dbReference type="SAM" id="SignalP"/>
    </source>
</evidence>
<dbReference type="EMBL" id="ACYE01000134">
    <property type="protein sequence ID" value="EFE42625.1"/>
    <property type="molecule type" value="Genomic_DNA"/>
</dbReference>
<proteinExistence type="predicted"/>
<gene>
    <name evidence="3" type="ORF">TRV_02577</name>
</gene>
<evidence type="ECO:0000313" key="3">
    <source>
        <dbReference type="EMBL" id="EFE42625.1"/>
    </source>
</evidence>
<reference evidence="4" key="1">
    <citation type="journal article" date="2011" name="Genome Biol.">
        <title>Comparative and functional genomics provide insights into the pathogenicity of dermatophytic fungi.</title>
        <authorList>
            <person name="Burmester A."/>
            <person name="Shelest E."/>
            <person name="Gloeckner G."/>
            <person name="Heddergott C."/>
            <person name="Schindler S."/>
            <person name="Staib P."/>
            <person name="Heidel A."/>
            <person name="Felder M."/>
            <person name="Petzold A."/>
            <person name="Szafranski K."/>
            <person name="Feuermann M."/>
            <person name="Pedruzzi I."/>
            <person name="Priebe S."/>
            <person name="Groth M."/>
            <person name="Winkler R."/>
            <person name="Li W."/>
            <person name="Kniemeyer O."/>
            <person name="Schroeckh V."/>
            <person name="Hertweck C."/>
            <person name="Hube B."/>
            <person name="White T.C."/>
            <person name="Platzer M."/>
            <person name="Guthke R."/>
            <person name="Heitman J."/>
            <person name="Woestemeyer J."/>
            <person name="Zipfel P.F."/>
            <person name="Monod M."/>
            <person name="Brakhage A.A."/>
        </authorList>
    </citation>
    <scope>NUCLEOTIDE SEQUENCE [LARGE SCALE GENOMIC DNA]</scope>
    <source>
        <strain evidence="4">HKI 0517</strain>
    </source>
</reference>
<feature type="chain" id="PRO_5003055275" evidence="2">
    <location>
        <begin position="18"/>
        <end position="516"/>
    </location>
</feature>
<dbReference type="GeneID" id="9583263"/>
<comment type="caution">
    <text evidence="3">The sequence shown here is derived from an EMBL/GenBank/DDBJ whole genome shotgun (WGS) entry which is preliminary data.</text>
</comment>
<dbReference type="OrthoDB" id="4173923at2759"/>
<dbReference type="RefSeq" id="XP_003023243.1">
    <property type="nucleotide sequence ID" value="XM_003023197.1"/>
</dbReference>
<accession>D4D654</accession>
<dbReference type="Proteomes" id="UP000008383">
    <property type="component" value="Unassembled WGS sequence"/>
</dbReference>
<keyword evidence="4" id="KW-1185">Reference proteome</keyword>
<feature type="compositionally biased region" description="Low complexity" evidence="1">
    <location>
        <begin position="351"/>
        <end position="386"/>
    </location>
</feature>
<dbReference type="KEGG" id="tve:TRV_02577"/>